<dbReference type="EMBL" id="CP036316">
    <property type="protein sequence ID" value="QDT62986.1"/>
    <property type="molecule type" value="Genomic_DNA"/>
</dbReference>
<dbReference type="Pfam" id="PF07811">
    <property type="entry name" value="TadE"/>
    <property type="match status" value="1"/>
</dbReference>
<dbReference type="KEGG" id="chya:V22_01840"/>
<evidence type="ECO:0000256" key="1">
    <source>
        <dbReference type="SAM" id="Phobius"/>
    </source>
</evidence>
<organism evidence="3 4">
    <name type="scientific">Calycomorphotria hydatis</name>
    <dbReference type="NCBI Taxonomy" id="2528027"/>
    <lineage>
        <taxon>Bacteria</taxon>
        <taxon>Pseudomonadati</taxon>
        <taxon>Planctomycetota</taxon>
        <taxon>Planctomycetia</taxon>
        <taxon>Planctomycetales</taxon>
        <taxon>Planctomycetaceae</taxon>
        <taxon>Calycomorphotria</taxon>
    </lineage>
</organism>
<gene>
    <name evidence="3" type="ORF">V22_01840</name>
</gene>
<evidence type="ECO:0000259" key="2">
    <source>
        <dbReference type="Pfam" id="PF07811"/>
    </source>
</evidence>
<proteinExistence type="predicted"/>
<evidence type="ECO:0000313" key="4">
    <source>
        <dbReference type="Proteomes" id="UP000319976"/>
    </source>
</evidence>
<keyword evidence="1" id="KW-1133">Transmembrane helix</keyword>
<dbReference type="RefSeq" id="WP_145258940.1">
    <property type="nucleotide sequence ID" value="NZ_CP036316.1"/>
</dbReference>
<accession>A0A517T3N3</accession>
<sequence>MHSTTRQRNRFRRLGTYTVEFAIVAPILFSFVFAGIEFARMNMIRNTIRTAAYEGAREGTLPGTTKGKVRKAVKEKLTGVNIGEGFKIEVLPDDLSDKSEEITVNVRINFKKNSYFKPVYLSKWLSASCTLTREGIQNLDY</sequence>
<feature type="transmembrane region" description="Helical" evidence="1">
    <location>
        <begin position="21"/>
        <end position="39"/>
    </location>
</feature>
<evidence type="ECO:0000313" key="3">
    <source>
        <dbReference type="EMBL" id="QDT62986.1"/>
    </source>
</evidence>
<dbReference type="AlphaFoldDB" id="A0A517T3N3"/>
<dbReference type="InterPro" id="IPR012495">
    <property type="entry name" value="TadE-like_dom"/>
</dbReference>
<dbReference type="Proteomes" id="UP000319976">
    <property type="component" value="Chromosome"/>
</dbReference>
<reference evidence="3 4" key="1">
    <citation type="submission" date="2019-02" db="EMBL/GenBank/DDBJ databases">
        <title>Deep-cultivation of Planctomycetes and their phenomic and genomic characterization uncovers novel biology.</title>
        <authorList>
            <person name="Wiegand S."/>
            <person name="Jogler M."/>
            <person name="Boedeker C."/>
            <person name="Pinto D."/>
            <person name="Vollmers J."/>
            <person name="Rivas-Marin E."/>
            <person name="Kohn T."/>
            <person name="Peeters S.H."/>
            <person name="Heuer A."/>
            <person name="Rast P."/>
            <person name="Oberbeckmann S."/>
            <person name="Bunk B."/>
            <person name="Jeske O."/>
            <person name="Meyerdierks A."/>
            <person name="Storesund J.E."/>
            <person name="Kallscheuer N."/>
            <person name="Luecker S."/>
            <person name="Lage O.M."/>
            <person name="Pohl T."/>
            <person name="Merkel B.J."/>
            <person name="Hornburger P."/>
            <person name="Mueller R.-W."/>
            <person name="Bruemmer F."/>
            <person name="Labrenz M."/>
            <person name="Spormann A.M."/>
            <person name="Op den Camp H."/>
            <person name="Overmann J."/>
            <person name="Amann R."/>
            <person name="Jetten M.S.M."/>
            <person name="Mascher T."/>
            <person name="Medema M.H."/>
            <person name="Devos D.P."/>
            <person name="Kaster A.-K."/>
            <person name="Ovreas L."/>
            <person name="Rohde M."/>
            <person name="Galperin M.Y."/>
            <person name="Jogler C."/>
        </authorList>
    </citation>
    <scope>NUCLEOTIDE SEQUENCE [LARGE SCALE GENOMIC DNA]</scope>
    <source>
        <strain evidence="3 4">V22</strain>
    </source>
</reference>
<keyword evidence="1" id="KW-0472">Membrane</keyword>
<keyword evidence="1" id="KW-0812">Transmembrane</keyword>
<keyword evidence="4" id="KW-1185">Reference proteome</keyword>
<dbReference type="OrthoDB" id="285451at2"/>
<protein>
    <submittedName>
        <fullName evidence="3">TadE-like protein</fullName>
    </submittedName>
</protein>
<name>A0A517T3N3_9PLAN</name>
<feature type="domain" description="TadE-like" evidence="2">
    <location>
        <begin position="15"/>
        <end position="57"/>
    </location>
</feature>